<dbReference type="InterPro" id="IPR011993">
    <property type="entry name" value="PH-like_dom_sf"/>
</dbReference>
<dbReference type="RefSeq" id="XP_029224289.1">
    <property type="nucleotide sequence ID" value="XM_029375598.1"/>
</dbReference>
<dbReference type="GO" id="GO:0004674">
    <property type="term" value="F:protein serine/threonine kinase activity"/>
    <property type="evidence" value="ECO:0007669"/>
    <property type="project" value="UniProtKB-KW"/>
</dbReference>
<dbReference type="SMART" id="SM00233">
    <property type="entry name" value="PH"/>
    <property type="match status" value="1"/>
</dbReference>
<dbReference type="CDD" id="cd00821">
    <property type="entry name" value="PH"/>
    <property type="match status" value="1"/>
</dbReference>
<dbReference type="GeneID" id="40322366"/>
<reference evidence="2 3" key="1">
    <citation type="journal article" date="2018" name="BMC Genomics">
        <title>Genomic comparison of Trypanosoma conorhini and Trypanosoma rangeli to Trypanosoma cruzi strains of high and low virulence.</title>
        <authorList>
            <person name="Bradwell K.R."/>
            <person name="Koparde V.N."/>
            <person name="Matveyev A.V."/>
            <person name="Serrano M.G."/>
            <person name="Alves J.M."/>
            <person name="Parikh H."/>
            <person name="Huang B."/>
            <person name="Lee V."/>
            <person name="Espinosa-Alvarez O."/>
            <person name="Ortiz P.A."/>
            <person name="Costa-Martins A.G."/>
            <person name="Teixeira M.M."/>
            <person name="Buck G.A."/>
        </authorList>
    </citation>
    <scope>NUCLEOTIDE SEQUENCE [LARGE SCALE GENOMIC DNA]</scope>
    <source>
        <strain evidence="2 3">025E</strain>
    </source>
</reference>
<evidence type="ECO:0000313" key="3">
    <source>
        <dbReference type="Proteomes" id="UP000284403"/>
    </source>
</evidence>
<feature type="domain" description="PH" evidence="1">
    <location>
        <begin position="34"/>
        <end position="152"/>
    </location>
</feature>
<name>A0A422N5A0_9TRYP</name>
<dbReference type="Pfam" id="PF00169">
    <property type="entry name" value="PH"/>
    <property type="match status" value="1"/>
</dbReference>
<keyword evidence="3" id="KW-1185">Reference proteome</keyword>
<organism evidence="2 3">
    <name type="scientific">Trypanosoma conorhini</name>
    <dbReference type="NCBI Taxonomy" id="83891"/>
    <lineage>
        <taxon>Eukaryota</taxon>
        <taxon>Discoba</taxon>
        <taxon>Euglenozoa</taxon>
        <taxon>Kinetoplastea</taxon>
        <taxon>Metakinetoplastina</taxon>
        <taxon>Trypanosomatida</taxon>
        <taxon>Trypanosomatidae</taxon>
        <taxon>Trypanosoma</taxon>
    </lineage>
</organism>
<comment type="caution">
    <text evidence="2">The sequence shown here is derived from an EMBL/GenBank/DDBJ whole genome shotgun (WGS) entry which is preliminary data.</text>
</comment>
<protein>
    <submittedName>
        <fullName evidence="2">Serine/threonine protein kinase</fullName>
    </submittedName>
</protein>
<keyword evidence="2" id="KW-0418">Kinase</keyword>
<dbReference type="EMBL" id="MKKU01000871">
    <property type="protein sequence ID" value="RNF00644.1"/>
    <property type="molecule type" value="Genomic_DNA"/>
</dbReference>
<keyword evidence="2" id="KW-0808">Transferase</keyword>
<keyword evidence="2" id="KW-0723">Serine/threonine-protein kinase</keyword>
<gene>
    <name evidence="2" type="ORF">Tco025E_08755</name>
</gene>
<dbReference type="OrthoDB" id="257858at2759"/>
<dbReference type="PROSITE" id="PS50003">
    <property type="entry name" value="PH_DOMAIN"/>
    <property type="match status" value="1"/>
</dbReference>
<evidence type="ECO:0000313" key="2">
    <source>
        <dbReference type="EMBL" id="RNF00644.1"/>
    </source>
</evidence>
<evidence type="ECO:0000259" key="1">
    <source>
        <dbReference type="PROSITE" id="PS50003"/>
    </source>
</evidence>
<sequence length="157" mass="17553">KRIAVRQMEESQSTAAASTTILEGATPMGGVGDITLYEGIVRKQSGDLAWKRRYLCIRGALEEGERLDAGRIPRFKSLDLVLAVSKETMRQQCIATPFAELEDVFPVPSKYTGSNARHVFAVAFKTGKRLLFQARGDPERDEWMQKFQEALGIDDDE</sequence>
<proteinExistence type="predicted"/>
<feature type="non-terminal residue" evidence="2">
    <location>
        <position position="1"/>
    </location>
</feature>
<dbReference type="InterPro" id="IPR001849">
    <property type="entry name" value="PH_domain"/>
</dbReference>
<dbReference type="AlphaFoldDB" id="A0A422N5A0"/>
<dbReference type="SUPFAM" id="SSF50729">
    <property type="entry name" value="PH domain-like"/>
    <property type="match status" value="1"/>
</dbReference>
<dbReference type="Proteomes" id="UP000284403">
    <property type="component" value="Unassembled WGS sequence"/>
</dbReference>
<accession>A0A422N5A0</accession>
<dbReference type="Gene3D" id="2.30.29.30">
    <property type="entry name" value="Pleckstrin-homology domain (PH domain)/Phosphotyrosine-binding domain (PTB)"/>
    <property type="match status" value="1"/>
</dbReference>